<dbReference type="Proteomes" id="UP000772434">
    <property type="component" value="Unassembled WGS sequence"/>
</dbReference>
<name>A0A9P5PBM1_9AGAR</name>
<feature type="region of interest" description="Disordered" evidence="1">
    <location>
        <begin position="113"/>
        <end position="133"/>
    </location>
</feature>
<comment type="caution">
    <text evidence="2">The sequence shown here is derived from an EMBL/GenBank/DDBJ whole genome shotgun (WGS) entry which is preliminary data.</text>
</comment>
<gene>
    <name evidence="2" type="ORF">BDP27DRAFT_1337161</name>
</gene>
<evidence type="ECO:0000313" key="3">
    <source>
        <dbReference type="Proteomes" id="UP000772434"/>
    </source>
</evidence>
<reference evidence="2" key="1">
    <citation type="submission" date="2020-11" db="EMBL/GenBank/DDBJ databases">
        <authorList>
            <consortium name="DOE Joint Genome Institute"/>
            <person name="Ahrendt S."/>
            <person name="Riley R."/>
            <person name="Andreopoulos W."/>
            <person name="Labutti K."/>
            <person name="Pangilinan J."/>
            <person name="Ruiz-Duenas F.J."/>
            <person name="Barrasa J.M."/>
            <person name="Sanchez-Garcia M."/>
            <person name="Camarero S."/>
            <person name="Miyauchi S."/>
            <person name="Serrano A."/>
            <person name="Linde D."/>
            <person name="Babiker R."/>
            <person name="Drula E."/>
            <person name="Ayuso-Fernandez I."/>
            <person name="Pacheco R."/>
            <person name="Padilla G."/>
            <person name="Ferreira P."/>
            <person name="Barriuso J."/>
            <person name="Kellner H."/>
            <person name="Castanera R."/>
            <person name="Alfaro M."/>
            <person name="Ramirez L."/>
            <person name="Pisabarro A.G."/>
            <person name="Kuo A."/>
            <person name="Tritt A."/>
            <person name="Lipzen A."/>
            <person name="He G."/>
            <person name="Yan M."/>
            <person name="Ng V."/>
            <person name="Cullen D."/>
            <person name="Martin F."/>
            <person name="Rosso M.-N."/>
            <person name="Henrissat B."/>
            <person name="Hibbett D."/>
            <person name="Martinez A.T."/>
            <person name="Grigoriev I.V."/>
        </authorList>
    </citation>
    <scope>NUCLEOTIDE SEQUENCE</scope>
    <source>
        <strain evidence="2">AH 40177</strain>
    </source>
</reference>
<sequence>MLGLVPYLKELVVKEAFSGQHKILTSDFLTALKVSNQDSPTQNSMEDPLLLSPASLLIAKPSLIPDLAYIDFQIYHSPNFRVDLLSEMLLSRIISREASSLLSYSSPESLGGTFDQADNLNNSSDITSGENPQIFTSNRDYPAQLSSGPLKDIRLCFILPNDSSQGKVPFELAKMVNRLRLASTANIQSKVRCDEWERRF</sequence>
<proteinExistence type="predicted"/>
<accession>A0A9P5PBM1</accession>
<organism evidence="2 3">
    <name type="scientific">Rhodocollybia butyracea</name>
    <dbReference type="NCBI Taxonomy" id="206335"/>
    <lineage>
        <taxon>Eukaryota</taxon>
        <taxon>Fungi</taxon>
        <taxon>Dikarya</taxon>
        <taxon>Basidiomycota</taxon>
        <taxon>Agaricomycotina</taxon>
        <taxon>Agaricomycetes</taxon>
        <taxon>Agaricomycetidae</taxon>
        <taxon>Agaricales</taxon>
        <taxon>Marasmiineae</taxon>
        <taxon>Omphalotaceae</taxon>
        <taxon>Rhodocollybia</taxon>
    </lineage>
</organism>
<evidence type="ECO:0000313" key="2">
    <source>
        <dbReference type="EMBL" id="KAF9062046.1"/>
    </source>
</evidence>
<protein>
    <submittedName>
        <fullName evidence="2">Uncharacterized protein</fullName>
    </submittedName>
</protein>
<keyword evidence="3" id="KW-1185">Reference proteome</keyword>
<dbReference type="EMBL" id="JADNRY010000183">
    <property type="protein sequence ID" value="KAF9062046.1"/>
    <property type="molecule type" value="Genomic_DNA"/>
</dbReference>
<dbReference type="AlphaFoldDB" id="A0A9P5PBM1"/>
<evidence type="ECO:0000256" key="1">
    <source>
        <dbReference type="SAM" id="MobiDB-lite"/>
    </source>
</evidence>
<feature type="compositionally biased region" description="Polar residues" evidence="1">
    <location>
        <begin position="116"/>
        <end position="133"/>
    </location>
</feature>
<dbReference type="OrthoDB" id="3041972at2759"/>